<evidence type="ECO:0000256" key="1">
    <source>
        <dbReference type="ARBA" id="ARBA00004141"/>
    </source>
</evidence>
<keyword evidence="8" id="KW-1185">Reference proteome</keyword>
<evidence type="ECO:0000256" key="3">
    <source>
        <dbReference type="ARBA" id="ARBA00022960"/>
    </source>
</evidence>
<dbReference type="Proteomes" id="UP000287857">
    <property type="component" value="Unassembled WGS sequence"/>
</dbReference>
<comment type="subcellular location">
    <subcellularLocation>
        <location evidence="1">Membrane</location>
        <topology evidence="1">Multi-pass membrane protein</topology>
    </subcellularLocation>
</comment>
<feature type="transmembrane region" description="Helical" evidence="6">
    <location>
        <begin position="171"/>
        <end position="187"/>
    </location>
</feature>
<gene>
    <name evidence="7" type="ORF">CBF37_07005</name>
</gene>
<feature type="transmembrane region" description="Helical" evidence="6">
    <location>
        <begin position="74"/>
        <end position="93"/>
    </location>
</feature>
<dbReference type="GO" id="GO:0008360">
    <property type="term" value="P:regulation of cell shape"/>
    <property type="evidence" value="ECO:0007669"/>
    <property type="project" value="UniProtKB-KW"/>
</dbReference>
<evidence type="ECO:0000256" key="6">
    <source>
        <dbReference type="SAM" id="Phobius"/>
    </source>
</evidence>
<evidence type="ECO:0000256" key="5">
    <source>
        <dbReference type="ARBA" id="ARBA00023136"/>
    </source>
</evidence>
<feature type="transmembrane region" description="Helical" evidence="6">
    <location>
        <begin position="358"/>
        <end position="377"/>
    </location>
</feature>
<dbReference type="PROSITE" id="PS00428">
    <property type="entry name" value="FTSW_RODA_SPOVE"/>
    <property type="match status" value="1"/>
</dbReference>
<proteinExistence type="predicted"/>
<dbReference type="InterPro" id="IPR001182">
    <property type="entry name" value="FtsW/RodA"/>
</dbReference>
<accession>A0A429ZY06</accession>
<dbReference type="EMBL" id="NGJS01000008">
    <property type="protein sequence ID" value="RST98789.1"/>
    <property type="molecule type" value="Genomic_DNA"/>
</dbReference>
<dbReference type="RefSeq" id="WP_125984045.1">
    <property type="nucleotide sequence ID" value="NZ_NGJS01000008.1"/>
</dbReference>
<evidence type="ECO:0000313" key="7">
    <source>
        <dbReference type="EMBL" id="RST98789.1"/>
    </source>
</evidence>
<dbReference type="GO" id="GO:0005886">
    <property type="term" value="C:plasma membrane"/>
    <property type="evidence" value="ECO:0007669"/>
    <property type="project" value="TreeGrafter"/>
</dbReference>
<feature type="transmembrane region" description="Helical" evidence="6">
    <location>
        <begin position="321"/>
        <end position="338"/>
    </location>
</feature>
<sequence length="386" mass="43859">MINHYSKKTTLNYRLLLPILLLLILSTWLQYWVAYHDEMVNSVHQLIKQLIFIGVGIICMFGIMLLNKKVVWKMVPYFYIFSLLLMLALYFFYDTTMYQITGTRRWLSIAGFQFQPSEIAKIAYILFLSKILIEYNMTLSENTWQNDLKELGKLCLYSIPLFLLMFMQKDFGTSLVFLCIFAALIIASGINWRIIAVLSIFTLILGFILIVLVFTEYGQHILTALHFKPYQLNRVRAWANPFEFADSIAYQQVQGLKAIGSGGLIGHGVHGISVYVPVQESDMIFTFVGEAYGFIGCTLTLILFMYLFFQIFYAGIKSNSTFNIYIGIGIVFMLLFQIVENIGASIGLLPLTGIPLPFLSQGGTSLIATLMALGFMLEISINDTIS</sequence>
<organism evidence="7 8">
    <name type="scientific">Vagococcus vulneris</name>
    <dbReference type="NCBI Taxonomy" id="1977869"/>
    <lineage>
        <taxon>Bacteria</taxon>
        <taxon>Bacillati</taxon>
        <taxon>Bacillota</taxon>
        <taxon>Bacilli</taxon>
        <taxon>Lactobacillales</taxon>
        <taxon>Enterococcaceae</taxon>
        <taxon>Vagococcus</taxon>
    </lineage>
</organism>
<evidence type="ECO:0000256" key="4">
    <source>
        <dbReference type="ARBA" id="ARBA00022989"/>
    </source>
</evidence>
<comment type="caution">
    <text evidence="7">The sequence shown here is derived from an EMBL/GenBank/DDBJ whole genome shotgun (WGS) entry which is preliminary data.</text>
</comment>
<feature type="transmembrane region" description="Helical" evidence="6">
    <location>
        <begin position="12"/>
        <end position="34"/>
    </location>
</feature>
<dbReference type="PANTHER" id="PTHR30474">
    <property type="entry name" value="CELL CYCLE PROTEIN"/>
    <property type="match status" value="1"/>
</dbReference>
<dbReference type="GO" id="GO:0032153">
    <property type="term" value="C:cell division site"/>
    <property type="evidence" value="ECO:0007669"/>
    <property type="project" value="TreeGrafter"/>
</dbReference>
<keyword evidence="4 6" id="KW-1133">Transmembrane helix</keyword>
<keyword evidence="7" id="KW-0132">Cell division</keyword>
<dbReference type="PANTHER" id="PTHR30474:SF1">
    <property type="entry name" value="PEPTIDOGLYCAN GLYCOSYLTRANSFERASE MRDB"/>
    <property type="match status" value="1"/>
</dbReference>
<name>A0A429ZY06_9ENTE</name>
<keyword evidence="7" id="KW-0131">Cell cycle</keyword>
<feature type="transmembrane region" description="Helical" evidence="6">
    <location>
        <begin position="46"/>
        <end position="67"/>
    </location>
</feature>
<keyword evidence="2 6" id="KW-0812">Transmembrane</keyword>
<feature type="transmembrane region" description="Helical" evidence="6">
    <location>
        <begin position="291"/>
        <end position="309"/>
    </location>
</feature>
<feature type="transmembrane region" description="Helical" evidence="6">
    <location>
        <begin position="194"/>
        <end position="215"/>
    </location>
</feature>
<evidence type="ECO:0000256" key="2">
    <source>
        <dbReference type="ARBA" id="ARBA00022692"/>
    </source>
</evidence>
<dbReference type="Pfam" id="PF01098">
    <property type="entry name" value="FTSW_RODA_SPOVE"/>
    <property type="match status" value="1"/>
</dbReference>
<dbReference type="GO" id="GO:0015648">
    <property type="term" value="F:lipid-linked peptidoglycan transporter activity"/>
    <property type="evidence" value="ECO:0007669"/>
    <property type="project" value="TreeGrafter"/>
</dbReference>
<evidence type="ECO:0000313" key="8">
    <source>
        <dbReference type="Proteomes" id="UP000287857"/>
    </source>
</evidence>
<dbReference type="OrthoDB" id="9768187at2"/>
<keyword evidence="5 6" id="KW-0472">Membrane</keyword>
<dbReference type="GO" id="GO:0051301">
    <property type="term" value="P:cell division"/>
    <property type="evidence" value="ECO:0007669"/>
    <property type="project" value="UniProtKB-KW"/>
</dbReference>
<reference evidence="7 8" key="1">
    <citation type="submission" date="2017-05" db="EMBL/GenBank/DDBJ databases">
        <title>Vagococcus spp. assemblies.</title>
        <authorList>
            <person name="Gulvik C.A."/>
        </authorList>
    </citation>
    <scope>NUCLEOTIDE SEQUENCE [LARGE SCALE GENOMIC DNA]</scope>
    <source>
        <strain evidence="7 8">SS1995</strain>
    </source>
</reference>
<dbReference type="AlphaFoldDB" id="A0A429ZY06"/>
<keyword evidence="3" id="KW-0133">Cell shape</keyword>
<dbReference type="InterPro" id="IPR018365">
    <property type="entry name" value="Cell_cycle_FtsW-rel_CS"/>
</dbReference>
<protein>
    <submittedName>
        <fullName evidence="7">Cell division protein FtsW</fullName>
    </submittedName>
</protein>